<evidence type="ECO:0000313" key="4">
    <source>
        <dbReference type="EMBL" id="KAJ9155166.1"/>
    </source>
</evidence>
<proteinExistence type="predicted"/>
<dbReference type="InterPro" id="IPR031348">
    <property type="entry name" value="PigL_N"/>
</dbReference>
<protein>
    <submittedName>
        <fullName evidence="4">Fungal N-terminal domain of STAND protein</fullName>
    </submittedName>
</protein>
<keyword evidence="1" id="KW-0175">Coiled coil</keyword>
<keyword evidence="5" id="KW-1185">Reference proteome</keyword>
<dbReference type="AlphaFoldDB" id="A0AA38VNL3"/>
<evidence type="ECO:0000256" key="2">
    <source>
        <dbReference type="SAM" id="MobiDB-lite"/>
    </source>
</evidence>
<dbReference type="EMBL" id="JANBVO010000003">
    <property type="protein sequence ID" value="KAJ9155166.1"/>
    <property type="molecule type" value="Genomic_DNA"/>
</dbReference>
<gene>
    <name evidence="4" type="ORF">NKR23_g1666</name>
</gene>
<reference evidence="4" key="1">
    <citation type="submission" date="2022-07" db="EMBL/GenBank/DDBJ databases">
        <title>Fungi with potential for degradation of polypropylene.</title>
        <authorList>
            <person name="Gostincar C."/>
        </authorList>
    </citation>
    <scope>NUCLEOTIDE SEQUENCE</scope>
    <source>
        <strain evidence="4">EXF-13308</strain>
    </source>
</reference>
<dbReference type="Proteomes" id="UP001174694">
    <property type="component" value="Unassembled WGS sequence"/>
</dbReference>
<evidence type="ECO:0000256" key="1">
    <source>
        <dbReference type="SAM" id="Coils"/>
    </source>
</evidence>
<comment type="caution">
    <text evidence="4">The sequence shown here is derived from an EMBL/GenBank/DDBJ whole genome shotgun (WGS) entry which is preliminary data.</text>
</comment>
<dbReference type="Pfam" id="PF17111">
    <property type="entry name" value="PigL_N"/>
    <property type="match status" value="1"/>
</dbReference>
<name>A0AA38VNL3_9PEZI</name>
<accession>A0AA38VNL3</accession>
<feature type="domain" description="Azaphilone pigments biosynthesis cluster protein L N-terminal" evidence="3">
    <location>
        <begin position="2"/>
        <end position="206"/>
    </location>
</feature>
<sequence>MADPISVTSGLVTLVAFTLQSTQSLYQVIESFRSHQRTVRELREELGALTGVLQSLQEMTASQNSNLAALKVPLLRCGQACKDFEVLISKYTTHSDGSKTSLRDWAKLRYMGDDIVGFKNMLAGYKATIAIAIGDANMRTAVVTASVLAEYKELISNTKSDLEEHLREIDSKLQKLSAQTDTAKEVPETKRIREERESAQRCLEICVSVSAHIDQVQSASLPNSSSSAETHEQAPFSVAGASSARNATVSALKDCKDTLAGAATHLQTHLEGLNASLGDALSQGAQEGEDHDRIREEVESIKQCLNICAHASEAVQHRTNVVEDVLAEDDAHQVAVATLGDLISVKSVKAGARSAQWLGQMSDASLQQLSKDFIRVASVEPHTKMGTKFERRYGTGHTLGPNGLDNGDTTQ</sequence>
<organism evidence="4 5">
    <name type="scientific">Pleurostoma richardsiae</name>
    <dbReference type="NCBI Taxonomy" id="41990"/>
    <lineage>
        <taxon>Eukaryota</taxon>
        <taxon>Fungi</taxon>
        <taxon>Dikarya</taxon>
        <taxon>Ascomycota</taxon>
        <taxon>Pezizomycotina</taxon>
        <taxon>Sordariomycetes</taxon>
        <taxon>Sordariomycetidae</taxon>
        <taxon>Calosphaeriales</taxon>
        <taxon>Pleurostomataceae</taxon>
        <taxon>Pleurostoma</taxon>
    </lineage>
</organism>
<evidence type="ECO:0000259" key="3">
    <source>
        <dbReference type="Pfam" id="PF17111"/>
    </source>
</evidence>
<feature type="coiled-coil region" evidence="1">
    <location>
        <begin position="148"/>
        <end position="179"/>
    </location>
</feature>
<feature type="region of interest" description="Disordered" evidence="2">
    <location>
        <begin position="220"/>
        <end position="241"/>
    </location>
</feature>
<feature type="region of interest" description="Disordered" evidence="2">
    <location>
        <begin position="392"/>
        <end position="411"/>
    </location>
</feature>
<evidence type="ECO:0000313" key="5">
    <source>
        <dbReference type="Proteomes" id="UP001174694"/>
    </source>
</evidence>